<accession>A0AA40FIB4</accession>
<sequence>MSDGFQDVSKATKTIYEVTVLSILLGVLDWDHNVTCVFLLWEYFVGYLVIFVLSMMVEFSICFLATRGSILDTAARAPMQYILYVRLCE</sequence>
<protein>
    <submittedName>
        <fullName evidence="2">Uncharacterized protein</fullName>
    </submittedName>
</protein>
<dbReference type="Proteomes" id="UP001177670">
    <property type="component" value="Unassembled WGS sequence"/>
</dbReference>
<reference evidence="2" key="1">
    <citation type="submission" date="2021-10" db="EMBL/GenBank/DDBJ databases">
        <title>Melipona bicolor Genome sequencing and assembly.</title>
        <authorList>
            <person name="Araujo N.S."/>
            <person name="Arias M.C."/>
        </authorList>
    </citation>
    <scope>NUCLEOTIDE SEQUENCE</scope>
    <source>
        <strain evidence="2">USP_2M_L1-L4_2017</strain>
        <tissue evidence="2">Whole body</tissue>
    </source>
</reference>
<keyword evidence="3" id="KW-1185">Reference proteome</keyword>
<gene>
    <name evidence="2" type="ORF">K0M31_013050</name>
</gene>
<organism evidence="2 3">
    <name type="scientific">Melipona bicolor</name>
    <dbReference type="NCBI Taxonomy" id="60889"/>
    <lineage>
        <taxon>Eukaryota</taxon>
        <taxon>Metazoa</taxon>
        <taxon>Ecdysozoa</taxon>
        <taxon>Arthropoda</taxon>
        <taxon>Hexapoda</taxon>
        <taxon>Insecta</taxon>
        <taxon>Pterygota</taxon>
        <taxon>Neoptera</taxon>
        <taxon>Endopterygota</taxon>
        <taxon>Hymenoptera</taxon>
        <taxon>Apocrita</taxon>
        <taxon>Aculeata</taxon>
        <taxon>Apoidea</taxon>
        <taxon>Anthophila</taxon>
        <taxon>Apidae</taxon>
        <taxon>Melipona</taxon>
    </lineage>
</organism>
<dbReference type="AlphaFoldDB" id="A0AA40FIB4"/>
<feature type="transmembrane region" description="Helical" evidence="1">
    <location>
        <begin position="44"/>
        <end position="66"/>
    </location>
</feature>
<evidence type="ECO:0000256" key="1">
    <source>
        <dbReference type="SAM" id="Phobius"/>
    </source>
</evidence>
<evidence type="ECO:0000313" key="3">
    <source>
        <dbReference type="Proteomes" id="UP001177670"/>
    </source>
</evidence>
<keyword evidence="1" id="KW-0472">Membrane</keyword>
<name>A0AA40FIB4_9HYME</name>
<keyword evidence="1" id="KW-1133">Transmembrane helix</keyword>
<evidence type="ECO:0000313" key="2">
    <source>
        <dbReference type="EMBL" id="KAK1119630.1"/>
    </source>
</evidence>
<keyword evidence="1" id="KW-0812">Transmembrane</keyword>
<dbReference type="EMBL" id="JAHYIQ010000035">
    <property type="protein sequence ID" value="KAK1119630.1"/>
    <property type="molecule type" value="Genomic_DNA"/>
</dbReference>
<comment type="caution">
    <text evidence="2">The sequence shown here is derived from an EMBL/GenBank/DDBJ whole genome shotgun (WGS) entry which is preliminary data.</text>
</comment>
<proteinExistence type="predicted"/>